<evidence type="ECO:0000256" key="1">
    <source>
        <dbReference type="ARBA" id="ARBA00023002"/>
    </source>
</evidence>
<dbReference type="SUPFAM" id="SSF50129">
    <property type="entry name" value="GroES-like"/>
    <property type="match status" value="1"/>
</dbReference>
<evidence type="ECO:0000313" key="6">
    <source>
        <dbReference type="Proteomes" id="UP000241462"/>
    </source>
</evidence>
<dbReference type="Gene3D" id="3.90.180.10">
    <property type="entry name" value="Medium-chain alcohol dehydrogenases, catalytic domain"/>
    <property type="match status" value="1"/>
</dbReference>
<dbReference type="FunCoup" id="A0A2T3A368">
    <property type="interactions" value="365"/>
</dbReference>
<reference evidence="5 6" key="1">
    <citation type="journal article" date="2018" name="Mycol. Prog.">
        <title>Coniella lustricola, a new species from submerged detritus.</title>
        <authorList>
            <person name="Raudabaugh D.B."/>
            <person name="Iturriaga T."/>
            <person name="Carver A."/>
            <person name="Mondo S."/>
            <person name="Pangilinan J."/>
            <person name="Lipzen A."/>
            <person name="He G."/>
            <person name="Amirebrahimi M."/>
            <person name="Grigoriev I.V."/>
            <person name="Miller A.N."/>
        </authorList>
    </citation>
    <scope>NUCLEOTIDE SEQUENCE [LARGE SCALE GENOMIC DNA]</scope>
    <source>
        <strain evidence="5 6">B22-T-1</strain>
    </source>
</reference>
<dbReference type="InterPro" id="IPR011032">
    <property type="entry name" value="GroES-like_sf"/>
</dbReference>
<name>A0A2T3A368_9PEZI</name>
<protein>
    <recommendedName>
        <fullName evidence="2">Dehydrogenase FUB6</fullName>
    </recommendedName>
    <alternativeName>
        <fullName evidence="3">Fusaric acid biosynthesis protein 6</fullName>
    </alternativeName>
</protein>
<dbReference type="InParanoid" id="A0A2T3A368"/>
<dbReference type="OrthoDB" id="809632at2759"/>
<keyword evidence="1" id="KW-0560">Oxidoreductase</keyword>
<dbReference type="InterPro" id="IPR041694">
    <property type="entry name" value="ADH_N_2"/>
</dbReference>
<organism evidence="5 6">
    <name type="scientific">Coniella lustricola</name>
    <dbReference type="NCBI Taxonomy" id="2025994"/>
    <lineage>
        <taxon>Eukaryota</taxon>
        <taxon>Fungi</taxon>
        <taxon>Dikarya</taxon>
        <taxon>Ascomycota</taxon>
        <taxon>Pezizomycotina</taxon>
        <taxon>Sordariomycetes</taxon>
        <taxon>Sordariomycetidae</taxon>
        <taxon>Diaporthales</taxon>
        <taxon>Schizoparmaceae</taxon>
        <taxon>Coniella</taxon>
    </lineage>
</organism>
<feature type="domain" description="Enoyl reductase (ER)" evidence="4">
    <location>
        <begin position="22"/>
        <end position="339"/>
    </location>
</feature>
<dbReference type="Pfam" id="PF16884">
    <property type="entry name" value="ADH_N_2"/>
    <property type="match status" value="1"/>
</dbReference>
<dbReference type="EMBL" id="KZ678488">
    <property type="protein sequence ID" value="PSR82030.1"/>
    <property type="molecule type" value="Genomic_DNA"/>
</dbReference>
<dbReference type="Gene3D" id="3.40.50.720">
    <property type="entry name" value="NAD(P)-binding Rossmann-like Domain"/>
    <property type="match status" value="1"/>
</dbReference>
<dbReference type="FunFam" id="3.40.50.720:FF:000121">
    <property type="entry name" value="Prostaglandin reductase 2"/>
    <property type="match status" value="1"/>
</dbReference>
<evidence type="ECO:0000313" key="5">
    <source>
        <dbReference type="EMBL" id="PSR82030.1"/>
    </source>
</evidence>
<proteinExistence type="predicted"/>
<dbReference type="InterPro" id="IPR020843">
    <property type="entry name" value="ER"/>
</dbReference>
<evidence type="ECO:0000256" key="3">
    <source>
        <dbReference type="ARBA" id="ARBA00083301"/>
    </source>
</evidence>
<dbReference type="SMART" id="SM00829">
    <property type="entry name" value="PKS_ER"/>
    <property type="match status" value="1"/>
</dbReference>
<sequence>MAKETVLSYVFAKRPVGDVVPGETFSAQNSPAPTEADLEDGEVLLETHYISLDPSMRVWLKDKPSYLPPLQIGETMRSLGAGVIIASKNPKIKVGDWATGFTGWREIAKLGPQEVTPSPRIPGIEMADFLGAVGGTGLTAYLGLEKIGQPKAGDLVVVSGAAGATGSIVGQICKLKGCRVIGTAGSDEKCTWLRELGFDVALNYKAPDFREQFLEATKDKIDVYWDNVGGEVLDLALGQSKLNGRIVACGSISTYNSDGDAAVQTLRNLSQITTNRLRMEGFIVLDWRADWPDAVKQLATWVAQGKIQARKTVVKGGLQMAEHALVDLFKGANTGKLVVEVKELQ</sequence>
<dbReference type="InterPro" id="IPR045010">
    <property type="entry name" value="MDR_fam"/>
</dbReference>
<dbReference type="Proteomes" id="UP000241462">
    <property type="component" value="Unassembled WGS sequence"/>
</dbReference>
<dbReference type="PANTHER" id="PTHR43205">
    <property type="entry name" value="PROSTAGLANDIN REDUCTASE"/>
    <property type="match status" value="1"/>
</dbReference>
<dbReference type="InterPro" id="IPR036291">
    <property type="entry name" value="NAD(P)-bd_dom_sf"/>
</dbReference>
<dbReference type="AlphaFoldDB" id="A0A2T3A368"/>
<dbReference type="SUPFAM" id="SSF51735">
    <property type="entry name" value="NAD(P)-binding Rossmann-fold domains"/>
    <property type="match status" value="1"/>
</dbReference>
<dbReference type="PANTHER" id="PTHR43205:SF42">
    <property type="entry name" value="ALCOHOL DEHYDROGENASE, ZINC-CONTAINING (AFU_ORTHOLOGUE AFUA_7G04530)"/>
    <property type="match status" value="1"/>
</dbReference>
<accession>A0A2T3A368</accession>
<gene>
    <name evidence="5" type="ORF">BD289DRAFT_461887</name>
</gene>
<dbReference type="CDD" id="cd05288">
    <property type="entry name" value="PGDH"/>
    <property type="match status" value="1"/>
</dbReference>
<dbReference type="InterPro" id="IPR013149">
    <property type="entry name" value="ADH-like_C"/>
</dbReference>
<dbReference type="GO" id="GO:0016628">
    <property type="term" value="F:oxidoreductase activity, acting on the CH-CH group of donors, NAD or NADP as acceptor"/>
    <property type="evidence" value="ECO:0007669"/>
    <property type="project" value="InterPro"/>
</dbReference>
<keyword evidence="6" id="KW-1185">Reference proteome</keyword>
<evidence type="ECO:0000259" key="4">
    <source>
        <dbReference type="SMART" id="SM00829"/>
    </source>
</evidence>
<evidence type="ECO:0000256" key="2">
    <source>
        <dbReference type="ARBA" id="ARBA00069006"/>
    </source>
</evidence>
<dbReference type="Pfam" id="PF00107">
    <property type="entry name" value="ADH_zinc_N"/>
    <property type="match status" value="1"/>
</dbReference>